<comment type="caution">
    <text evidence="2">The sequence shown here is derived from an EMBL/GenBank/DDBJ whole genome shotgun (WGS) entry which is preliminary data.</text>
</comment>
<organism evidence="2 3">
    <name type="scientific">Hevea brasiliensis</name>
    <name type="common">Para rubber tree</name>
    <name type="synonym">Siphonia brasiliensis</name>
    <dbReference type="NCBI Taxonomy" id="3981"/>
    <lineage>
        <taxon>Eukaryota</taxon>
        <taxon>Viridiplantae</taxon>
        <taxon>Streptophyta</taxon>
        <taxon>Embryophyta</taxon>
        <taxon>Tracheophyta</taxon>
        <taxon>Spermatophyta</taxon>
        <taxon>Magnoliopsida</taxon>
        <taxon>eudicotyledons</taxon>
        <taxon>Gunneridae</taxon>
        <taxon>Pentapetalae</taxon>
        <taxon>rosids</taxon>
        <taxon>fabids</taxon>
        <taxon>Malpighiales</taxon>
        <taxon>Euphorbiaceae</taxon>
        <taxon>Crotonoideae</taxon>
        <taxon>Micrandreae</taxon>
        <taxon>Hevea</taxon>
    </lineage>
</organism>
<feature type="region of interest" description="Disordered" evidence="1">
    <location>
        <begin position="49"/>
        <end position="89"/>
    </location>
</feature>
<name>A0ABQ9L9V5_HEVBR</name>
<evidence type="ECO:0000313" key="2">
    <source>
        <dbReference type="EMBL" id="KAJ9163410.1"/>
    </source>
</evidence>
<evidence type="ECO:0000313" key="3">
    <source>
        <dbReference type="Proteomes" id="UP001174677"/>
    </source>
</evidence>
<dbReference type="EMBL" id="JARPOI010000013">
    <property type="protein sequence ID" value="KAJ9163410.1"/>
    <property type="molecule type" value="Genomic_DNA"/>
</dbReference>
<keyword evidence="3" id="KW-1185">Reference proteome</keyword>
<dbReference type="Proteomes" id="UP001174677">
    <property type="component" value="Chromosome 13"/>
</dbReference>
<proteinExistence type="predicted"/>
<sequence length="89" mass="10327">MQFEASNIYSASKLCFRVQWHHSRLRSLQLALKPPHLSRKSLPNLAVVHPKLRPPSLPLKRPSRSPASLRRREQEASQQQNEEKNVKNP</sequence>
<feature type="compositionally biased region" description="Low complexity" evidence="1">
    <location>
        <begin position="58"/>
        <end position="68"/>
    </location>
</feature>
<protein>
    <submittedName>
        <fullName evidence="2">Uncharacterized protein</fullName>
    </submittedName>
</protein>
<accession>A0ABQ9L9V5</accession>
<feature type="compositionally biased region" description="Basic and acidic residues" evidence="1">
    <location>
        <begin position="70"/>
        <end position="89"/>
    </location>
</feature>
<evidence type="ECO:0000256" key="1">
    <source>
        <dbReference type="SAM" id="MobiDB-lite"/>
    </source>
</evidence>
<reference evidence="2" key="1">
    <citation type="journal article" date="2023" name="Plant Biotechnol. J.">
        <title>Chromosome-level wild Hevea brasiliensis genome provides new tools for genomic-assisted breeding and valuable loci to elevate rubber yield.</title>
        <authorList>
            <person name="Cheng H."/>
            <person name="Song X."/>
            <person name="Hu Y."/>
            <person name="Wu T."/>
            <person name="Yang Q."/>
            <person name="An Z."/>
            <person name="Feng S."/>
            <person name="Deng Z."/>
            <person name="Wu W."/>
            <person name="Zeng X."/>
            <person name="Tu M."/>
            <person name="Wang X."/>
            <person name="Huang H."/>
        </authorList>
    </citation>
    <scope>NUCLEOTIDE SEQUENCE</scope>
    <source>
        <strain evidence="2">MT/VB/25A 57/8</strain>
    </source>
</reference>
<gene>
    <name evidence="2" type="ORF">P3X46_023080</name>
</gene>